<keyword evidence="2" id="KW-0732">Signal</keyword>
<evidence type="ECO:0000256" key="2">
    <source>
        <dbReference type="SAM" id="SignalP"/>
    </source>
</evidence>
<dbReference type="AlphaFoldDB" id="A0AA90SHD7"/>
<evidence type="ECO:0000313" key="4">
    <source>
        <dbReference type="Proteomes" id="UP001178281"/>
    </source>
</evidence>
<evidence type="ECO:0000256" key="1">
    <source>
        <dbReference type="SAM" id="MobiDB-lite"/>
    </source>
</evidence>
<evidence type="ECO:0000313" key="3">
    <source>
        <dbReference type="EMBL" id="MDP0398709.1"/>
    </source>
</evidence>
<feature type="region of interest" description="Disordered" evidence="1">
    <location>
        <begin position="28"/>
        <end position="113"/>
    </location>
</feature>
<protein>
    <submittedName>
        <fullName evidence="3">Uncharacterized protein</fullName>
    </submittedName>
</protein>
<dbReference type="Proteomes" id="UP001178281">
    <property type="component" value="Unassembled WGS sequence"/>
</dbReference>
<accession>A0AA90SHD7</accession>
<name>A0AA90SHD7_9ACTN</name>
<dbReference type="EMBL" id="JAUTIX010000004">
    <property type="protein sequence ID" value="MDP0398709.1"/>
    <property type="molecule type" value="Genomic_DNA"/>
</dbReference>
<reference evidence="3" key="1">
    <citation type="submission" date="2023-08" db="EMBL/GenBank/DDBJ databases">
        <title>The draft genome of Tsukamurella strandjordii strain 050030.</title>
        <authorList>
            <person name="Zhao F."/>
            <person name="Feng Y."/>
            <person name="Zong Z."/>
        </authorList>
    </citation>
    <scope>NUCLEOTIDE SEQUENCE</scope>
    <source>
        <strain evidence="3">050030</strain>
    </source>
</reference>
<keyword evidence="4" id="KW-1185">Reference proteome</keyword>
<organism evidence="3 4">
    <name type="scientific">Tsukamurella strandjordii</name>
    <dbReference type="NCBI Taxonomy" id="147577"/>
    <lineage>
        <taxon>Bacteria</taxon>
        <taxon>Bacillati</taxon>
        <taxon>Actinomycetota</taxon>
        <taxon>Actinomycetes</taxon>
        <taxon>Mycobacteriales</taxon>
        <taxon>Tsukamurellaceae</taxon>
        <taxon>Tsukamurella</taxon>
    </lineage>
</organism>
<dbReference type="RefSeq" id="WP_305111519.1">
    <property type="nucleotide sequence ID" value="NZ_JAUTIX010000004.1"/>
</dbReference>
<gene>
    <name evidence="3" type="ORF">Q7X28_12300</name>
</gene>
<feature type="compositionally biased region" description="Basic and acidic residues" evidence="1">
    <location>
        <begin position="104"/>
        <end position="113"/>
    </location>
</feature>
<proteinExistence type="predicted"/>
<feature type="chain" id="PRO_5041695695" evidence="2">
    <location>
        <begin position="27"/>
        <end position="126"/>
    </location>
</feature>
<feature type="signal peptide" evidence="2">
    <location>
        <begin position="1"/>
        <end position="26"/>
    </location>
</feature>
<sequence length="126" mass="13485">MFNHTRRLIAALALTIALAAPAAAYATPASIDDGSGPRDVGAHIEDGSGTPGPSFDEPTDIPTVGPAPTKPDKNAPQSEWDAYQQAKQNHDQQVQERANAISSERARQEAKRYRDCIARGSDTEIC</sequence>
<comment type="caution">
    <text evidence="3">The sequence shown here is derived from an EMBL/GenBank/DDBJ whole genome shotgun (WGS) entry which is preliminary data.</text>
</comment>